<organism evidence="1">
    <name type="scientific">bioreactor metagenome</name>
    <dbReference type="NCBI Taxonomy" id="1076179"/>
    <lineage>
        <taxon>unclassified sequences</taxon>
        <taxon>metagenomes</taxon>
        <taxon>ecological metagenomes</taxon>
    </lineage>
</organism>
<gene>
    <name evidence="1" type="ORF">SDC9_113124</name>
</gene>
<proteinExistence type="predicted"/>
<evidence type="ECO:0000313" key="1">
    <source>
        <dbReference type="EMBL" id="MPM66217.1"/>
    </source>
</evidence>
<name>A0A645BLW0_9ZZZZ</name>
<dbReference type="EMBL" id="VSSQ01020951">
    <property type="protein sequence ID" value="MPM66217.1"/>
    <property type="molecule type" value="Genomic_DNA"/>
</dbReference>
<accession>A0A645BLW0</accession>
<reference evidence="1" key="1">
    <citation type="submission" date="2019-08" db="EMBL/GenBank/DDBJ databases">
        <authorList>
            <person name="Kucharzyk K."/>
            <person name="Murdoch R.W."/>
            <person name="Higgins S."/>
            <person name="Loffler F."/>
        </authorList>
    </citation>
    <scope>NUCLEOTIDE SEQUENCE</scope>
</reference>
<comment type="caution">
    <text evidence="1">The sequence shown here is derived from an EMBL/GenBank/DDBJ whole genome shotgun (WGS) entry which is preliminary data.</text>
</comment>
<dbReference type="AlphaFoldDB" id="A0A645BLW0"/>
<sequence>MRLVHFFLGERQLHAQNLGAVEQAVCVVFQAEDRGALLRLVRSHAFKGAATIVQRVRQHVDLGIAPVQHLAVHPDLAVTVGHRGYYGAHGNPFFNCCQSQNL</sequence>
<protein>
    <submittedName>
        <fullName evidence="1">Uncharacterized protein</fullName>
    </submittedName>
</protein>